<feature type="chain" id="PRO_5028318879" evidence="2">
    <location>
        <begin position="27"/>
        <end position="82"/>
    </location>
</feature>
<evidence type="ECO:0000313" key="4">
    <source>
        <dbReference type="Proteomes" id="UP000580250"/>
    </source>
</evidence>
<feature type="signal peptide" evidence="2">
    <location>
        <begin position="1"/>
        <end position="26"/>
    </location>
</feature>
<sequence length="82" mass="9488">MNSLKMLVIFGFVFLYLAEIQVGIQAMKKNEDEHKIQDAQPSNSFPKFEDSHQPSKEKKTSNEPSLAPLPSERPKYPHRFKI</sequence>
<reference evidence="3 4" key="1">
    <citation type="submission" date="2020-08" db="EMBL/GenBank/DDBJ databases">
        <authorList>
            <person name="Koutsovoulos G."/>
            <person name="Danchin GJ E."/>
        </authorList>
    </citation>
    <scope>NUCLEOTIDE SEQUENCE [LARGE SCALE GENOMIC DNA]</scope>
</reference>
<protein>
    <submittedName>
        <fullName evidence="3">Uncharacterized protein</fullName>
    </submittedName>
</protein>
<organism evidence="3 4">
    <name type="scientific">Meloidogyne enterolobii</name>
    <name type="common">Root-knot nematode worm</name>
    <name type="synonym">Meloidogyne mayaguensis</name>
    <dbReference type="NCBI Taxonomy" id="390850"/>
    <lineage>
        <taxon>Eukaryota</taxon>
        <taxon>Metazoa</taxon>
        <taxon>Ecdysozoa</taxon>
        <taxon>Nematoda</taxon>
        <taxon>Chromadorea</taxon>
        <taxon>Rhabditida</taxon>
        <taxon>Tylenchina</taxon>
        <taxon>Tylenchomorpha</taxon>
        <taxon>Tylenchoidea</taxon>
        <taxon>Meloidogynidae</taxon>
        <taxon>Meloidogyninae</taxon>
        <taxon>Meloidogyne</taxon>
    </lineage>
</organism>
<dbReference type="AlphaFoldDB" id="A0A6V7XW68"/>
<feature type="compositionally biased region" description="Basic and acidic residues" evidence="1">
    <location>
        <begin position="47"/>
        <end position="61"/>
    </location>
</feature>
<accession>A0A6V7XW68</accession>
<name>A0A6V7XW68_MELEN</name>
<evidence type="ECO:0000256" key="1">
    <source>
        <dbReference type="SAM" id="MobiDB-lite"/>
    </source>
</evidence>
<gene>
    <name evidence="3" type="ORF">MENT_LOCUS56541</name>
</gene>
<dbReference type="Proteomes" id="UP000580250">
    <property type="component" value="Unassembled WGS sequence"/>
</dbReference>
<keyword evidence="2" id="KW-0732">Signal</keyword>
<evidence type="ECO:0000256" key="2">
    <source>
        <dbReference type="SAM" id="SignalP"/>
    </source>
</evidence>
<comment type="caution">
    <text evidence="3">The sequence shown here is derived from an EMBL/GenBank/DDBJ whole genome shotgun (WGS) entry which is preliminary data.</text>
</comment>
<proteinExistence type="predicted"/>
<evidence type="ECO:0000313" key="3">
    <source>
        <dbReference type="EMBL" id="CAD2202887.1"/>
    </source>
</evidence>
<feature type="region of interest" description="Disordered" evidence="1">
    <location>
        <begin position="30"/>
        <end position="82"/>
    </location>
</feature>
<dbReference type="EMBL" id="CAJEWN010002275">
    <property type="protein sequence ID" value="CAD2202887.1"/>
    <property type="molecule type" value="Genomic_DNA"/>
</dbReference>